<organism evidence="1 2">
    <name type="scientific">Rhodovulum steppense</name>
    <dbReference type="NCBI Taxonomy" id="540251"/>
    <lineage>
        <taxon>Bacteria</taxon>
        <taxon>Pseudomonadati</taxon>
        <taxon>Pseudomonadota</taxon>
        <taxon>Alphaproteobacteria</taxon>
        <taxon>Rhodobacterales</taxon>
        <taxon>Paracoccaceae</taxon>
        <taxon>Rhodovulum</taxon>
    </lineage>
</organism>
<dbReference type="Proteomes" id="UP000295277">
    <property type="component" value="Unassembled WGS sequence"/>
</dbReference>
<comment type="caution">
    <text evidence="1">The sequence shown here is derived from an EMBL/GenBank/DDBJ whole genome shotgun (WGS) entry which is preliminary data.</text>
</comment>
<dbReference type="AlphaFoldDB" id="A0A4R1YHY1"/>
<protein>
    <submittedName>
        <fullName evidence="1">Uncharacterized protein</fullName>
    </submittedName>
</protein>
<dbReference type="EMBL" id="SLVM01000036">
    <property type="protein sequence ID" value="TCM75888.1"/>
    <property type="molecule type" value="Genomic_DNA"/>
</dbReference>
<name>A0A4R1YHY1_9RHOB</name>
<keyword evidence="2" id="KW-1185">Reference proteome</keyword>
<reference evidence="1 2" key="1">
    <citation type="submission" date="2019-03" db="EMBL/GenBank/DDBJ databases">
        <title>Genomic Encyclopedia of Type Strains, Phase IV (KMG-IV): sequencing the most valuable type-strain genomes for metagenomic binning, comparative biology and taxonomic classification.</title>
        <authorList>
            <person name="Goeker M."/>
        </authorList>
    </citation>
    <scope>NUCLEOTIDE SEQUENCE [LARGE SCALE GENOMIC DNA]</scope>
    <source>
        <strain evidence="1 2">DSM 21153</strain>
    </source>
</reference>
<proteinExistence type="predicted"/>
<sequence>MKHDPLDSTSGTPVADGKHRWSEFLAWAETSGEAYATLCEIRKVPARLGMIDADAGLIPADLGYFERTIAPSSFAAVSKSKDLSVARDRSNARVRSALKRFLMVREPARQVTGRAAWDRLIGHVADNASPPGKGGTWNVGALRALETLRARSPVPPQGLVQAVADRMMKEAGAGKRRSIGAGLRFLNDLVARRDAHPDIAQFLPVAQVSIPAGSSRAAPIAWDSLPAAFRDSCETVFRRAIANPADMVAEARARIAAGEDPLAVHRELEKRNRKRGKGPGNDEVAREQYRRAVTWLVRAAEARGTPRVTLGAITDVMTFDIIDAAAQDQIARSRSADDLKDPETSQTLHNRLLPLRIIARHGLRSKKLVKAIKLVQKLHKPCIVEPGRDSLVEEIDEYCRQLQRTPSMATALVNAPATIARKAEAELETARAAGHAGRELSALRLYMAAVMFAIQMSRPMRTSNLIRVRHRSCGTAKGNLTWIAKGEHAELRFPPGEIKNKATVTVHVVDEDGDAEQPWFAAGGGLARHQAQPCGEVAALAEGCRVSDRGHESGRVQCPDAGNAGQPPGPVVAARHGGELGVERCNPAVQLVPPGAHVAEQEGHARAARGMNSSWASAMIRCPSRQAESRVTVGRRLHKF</sequence>
<evidence type="ECO:0000313" key="1">
    <source>
        <dbReference type="EMBL" id="TCM75888.1"/>
    </source>
</evidence>
<evidence type="ECO:0000313" key="2">
    <source>
        <dbReference type="Proteomes" id="UP000295277"/>
    </source>
</evidence>
<gene>
    <name evidence="1" type="ORF">EV216_13616</name>
</gene>
<accession>A0A4R1YHY1</accession>